<dbReference type="GO" id="GO:0016787">
    <property type="term" value="F:hydrolase activity"/>
    <property type="evidence" value="ECO:0007669"/>
    <property type="project" value="UniProtKB-KW"/>
</dbReference>
<dbReference type="Proteomes" id="UP000030300">
    <property type="component" value="Chromosome"/>
</dbReference>
<keyword evidence="1" id="KW-0378">Hydrolase</keyword>
<reference evidence="1 2" key="1">
    <citation type="journal article" date="2015" name="Genome Announc.">
        <title>Complete Genome Sequence of Steroid-Transforming Nocardioides simplex VKM Ac-2033D.</title>
        <authorList>
            <person name="Shtratnikova V.Y."/>
            <person name="Schelkunov M.I."/>
            <person name="Pekov Y.A."/>
            <person name="Fokina V.V."/>
            <person name="Logacheva M.D."/>
            <person name="Sokolov S.L."/>
            <person name="Bragin E.Y."/>
            <person name="Ashapkin V.V."/>
            <person name="Donova M.V."/>
        </authorList>
    </citation>
    <scope>NUCLEOTIDE SEQUENCE [LARGE SCALE GENOMIC DNA]</scope>
    <source>
        <strain evidence="1 2">VKM Ac-2033D</strain>
    </source>
</reference>
<gene>
    <name evidence="1" type="ORF">KR76_13265</name>
</gene>
<dbReference type="RefSeq" id="WP_038678891.1">
    <property type="nucleotide sequence ID" value="NZ_BJMC01000009.1"/>
</dbReference>
<evidence type="ECO:0000313" key="1">
    <source>
        <dbReference type="EMBL" id="AIY17485.1"/>
    </source>
</evidence>
<dbReference type="SUPFAM" id="SSF53474">
    <property type="entry name" value="alpha/beta-Hydrolases"/>
    <property type="match status" value="1"/>
</dbReference>
<dbReference type="GeneID" id="96609838"/>
<protein>
    <submittedName>
        <fullName evidence="1">Putative hydrolase</fullName>
    </submittedName>
</protein>
<dbReference type="AlphaFoldDB" id="A0A0A1DQ44"/>
<evidence type="ECO:0000313" key="2">
    <source>
        <dbReference type="Proteomes" id="UP000030300"/>
    </source>
</evidence>
<name>A0A0A1DQ44_NOCSI</name>
<dbReference type="STRING" id="2045.KR76_13265"/>
<dbReference type="KEGG" id="psim:KR76_13265"/>
<organism evidence="1 2">
    <name type="scientific">Nocardioides simplex</name>
    <name type="common">Arthrobacter simplex</name>
    <dbReference type="NCBI Taxonomy" id="2045"/>
    <lineage>
        <taxon>Bacteria</taxon>
        <taxon>Bacillati</taxon>
        <taxon>Actinomycetota</taxon>
        <taxon>Actinomycetes</taxon>
        <taxon>Propionibacteriales</taxon>
        <taxon>Nocardioidaceae</taxon>
        <taxon>Pimelobacter</taxon>
    </lineage>
</organism>
<dbReference type="Gene3D" id="3.40.50.1820">
    <property type="entry name" value="alpha/beta hydrolase"/>
    <property type="match status" value="1"/>
</dbReference>
<dbReference type="Pfam" id="PF12697">
    <property type="entry name" value="Abhydrolase_6"/>
    <property type="match status" value="1"/>
</dbReference>
<proteinExistence type="predicted"/>
<dbReference type="eggNOG" id="COG0596">
    <property type="taxonomic scope" value="Bacteria"/>
</dbReference>
<dbReference type="OrthoDB" id="27092at2"/>
<dbReference type="InterPro" id="IPR029058">
    <property type="entry name" value="AB_hydrolase_fold"/>
</dbReference>
<accession>A0A0A1DQ44</accession>
<dbReference type="InterPro" id="IPR000073">
    <property type="entry name" value="AB_hydrolase_1"/>
</dbReference>
<dbReference type="HOGENOM" id="CLU_020336_43_0_11"/>
<sequence>MLQERVETRDGWVSVAVHGDPDAPGIVLVPGVMSDARTWRHVASALTAWPSVTVLNRRGRNPSGPLGDGYDLATEVADLGAVLDARPGPAAVLGWSYGGTIALLAAGERELPHVIAYEPVDPEFGSAALPDLAAADAADDTDRAVEIVNRQISGYSAEHVARLRADVGSWAVLRRLSRPLYAELRALNTARLPERLAARAGRVDLVVGAESTGRAPYGTALERVRARLGEHRVTELAGHGHLAHVTGPGDLARLVDSLAG</sequence>
<dbReference type="EMBL" id="CP009896">
    <property type="protein sequence ID" value="AIY17485.1"/>
    <property type="molecule type" value="Genomic_DNA"/>
</dbReference>
<keyword evidence="2" id="KW-1185">Reference proteome</keyword>